<keyword evidence="10 15" id="KW-1133">Transmembrane helix</keyword>
<evidence type="ECO:0000256" key="12">
    <source>
        <dbReference type="ARBA" id="ARBA00023098"/>
    </source>
</evidence>
<evidence type="ECO:0000256" key="15">
    <source>
        <dbReference type="SAM" id="Phobius"/>
    </source>
</evidence>
<keyword evidence="7" id="KW-0256">Endoplasmic reticulum</keyword>
<evidence type="ECO:0000256" key="11">
    <source>
        <dbReference type="ARBA" id="ARBA00023002"/>
    </source>
</evidence>
<evidence type="ECO:0000256" key="9">
    <source>
        <dbReference type="ARBA" id="ARBA00022833"/>
    </source>
</evidence>
<evidence type="ECO:0000256" key="13">
    <source>
        <dbReference type="ARBA" id="ARBA00023136"/>
    </source>
</evidence>
<keyword evidence="12" id="KW-0443">Lipid metabolism</keyword>
<keyword evidence="4" id="KW-0444">Lipid biosynthesis</keyword>
<evidence type="ECO:0000256" key="14">
    <source>
        <dbReference type="ARBA" id="ARBA00023160"/>
    </source>
</evidence>
<keyword evidence="8" id="KW-0276">Fatty acid metabolism</keyword>
<evidence type="ECO:0000256" key="6">
    <source>
        <dbReference type="ARBA" id="ARBA00022723"/>
    </source>
</evidence>
<keyword evidence="18" id="KW-1185">Reference proteome</keyword>
<keyword evidence="6" id="KW-0479">Metal-binding</keyword>
<proteinExistence type="inferred from homology"/>
<organism evidence="17 18">
    <name type="scientific">Tetradesmus obliquus</name>
    <name type="common">Green alga</name>
    <name type="synonym">Acutodesmus obliquus</name>
    <dbReference type="NCBI Taxonomy" id="3088"/>
    <lineage>
        <taxon>Eukaryota</taxon>
        <taxon>Viridiplantae</taxon>
        <taxon>Chlorophyta</taxon>
        <taxon>core chlorophytes</taxon>
        <taxon>Chlorophyceae</taxon>
        <taxon>CS clade</taxon>
        <taxon>Sphaeropleales</taxon>
        <taxon>Scenedesmaceae</taxon>
        <taxon>Tetradesmus</taxon>
    </lineage>
</organism>
<keyword evidence="9" id="KW-0862">Zinc</keyword>
<dbReference type="InterPro" id="IPR006694">
    <property type="entry name" value="Fatty_acid_hydroxylase"/>
</dbReference>
<evidence type="ECO:0000313" key="17">
    <source>
        <dbReference type="EMBL" id="WIA09591.1"/>
    </source>
</evidence>
<evidence type="ECO:0000256" key="3">
    <source>
        <dbReference type="ARBA" id="ARBA00009324"/>
    </source>
</evidence>
<evidence type="ECO:0000256" key="1">
    <source>
        <dbReference type="ARBA" id="ARBA00001947"/>
    </source>
</evidence>
<feature type="domain" description="Fatty acid hydroxylase" evidence="16">
    <location>
        <begin position="9"/>
        <end position="146"/>
    </location>
</feature>
<comment type="cofactor">
    <cofactor evidence="1">
        <name>Zn(2+)</name>
        <dbReference type="ChEBI" id="CHEBI:29105"/>
    </cofactor>
</comment>
<evidence type="ECO:0000256" key="5">
    <source>
        <dbReference type="ARBA" id="ARBA00022692"/>
    </source>
</evidence>
<keyword evidence="14" id="KW-0275">Fatty acid biosynthesis</keyword>
<evidence type="ECO:0000256" key="2">
    <source>
        <dbReference type="ARBA" id="ARBA00004477"/>
    </source>
</evidence>
<evidence type="ECO:0000256" key="10">
    <source>
        <dbReference type="ARBA" id="ARBA00022989"/>
    </source>
</evidence>
<keyword evidence="5 15" id="KW-0812">Transmembrane</keyword>
<evidence type="ECO:0000256" key="8">
    <source>
        <dbReference type="ARBA" id="ARBA00022832"/>
    </source>
</evidence>
<evidence type="ECO:0000256" key="4">
    <source>
        <dbReference type="ARBA" id="ARBA00022516"/>
    </source>
</evidence>
<accession>A0ABY8TMN4</accession>
<keyword evidence="13 15" id="KW-0472">Membrane</keyword>
<reference evidence="17 18" key="1">
    <citation type="submission" date="2023-05" db="EMBL/GenBank/DDBJ databases">
        <title>A 100% complete, gapless, phased diploid assembly of the Scenedesmus obliquus UTEX 3031 genome.</title>
        <authorList>
            <person name="Biondi T.C."/>
            <person name="Hanschen E.R."/>
            <person name="Kwon T."/>
            <person name="Eng W."/>
            <person name="Kruse C.P.S."/>
            <person name="Koehler S.I."/>
            <person name="Kunde Y."/>
            <person name="Gleasner C.D."/>
            <person name="You Mak K.T."/>
            <person name="Polle J."/>
            <person name="Hovde B.T."/>
            <person name="Starkenburg S.R."/>
        </authorList>
    </citation>
    <scope>NUCLEOTIDE SEQUENCE [LARGE SCALE GENOMIC DNA]</scope>
    <source>
        <strain evidence="17 18">DOE0152z</strain>
    </source>
</reference>
<name>A0ABY8TMN4_TETOB</name>
<evidence type="ECO:0000259" key="16">
    <source>
        <dbReference type="Pfam" id="PF04116"/>
    </source>
</evidence>
<evidence type="ECO:0000256" key="7">
    <source>
        <dbReference type="ARBA" id="ARBA00022824"/>
    </source>
</evidence>
<gene>
    <name evidence="17" type="ORF">OEZ85_008983</name>
</gene>
<evidence type="ECO:0000313" key="18">
    <source>
        <dbReference type="Proteomes" id="UP001244341"/>
    </source>
</evidence>
<protein>
    <recommendedName>
        <fullName evidence="16">Fatty acid hydroxylase domain-containing protein</fullName>
    </recommendedName>
</protein>
<feature type="transmembrane region" description="Helical" evidence="15">
    <location>
        <begin position="63"/>
        <end position="96"/>
    </location>
</feature>
<keyword evidence="11" id="KW-0560">Oxidoreductase</keyword>
<dbReference type="InterPro" id="IPR014430">
    <property type="entry name" value="Scs7"/>
</dbReference>
<comment type="similarity">
    <text evidence="3">Belongs to the sterol desaturase family.</text>
</comment>
<sequence>MLLALQLQGIVLWQAIEYAIHRFLFHANVSSYWGITIHFLFHGNHHKFPKDADRLVFPPLPAAAIASCIYGLLLLAFPAATATALMSGVILGYIAYDCLHYGMHHAAHLPGGLLQELRARHAHHHYCDAEHGYGISSVLYDVLLGTRAAL</sequence>
<comment type="subcellular location">
    <subcellularLocation>
        <location evidence="2">Endoplasmic reticulum membrane</location>
        <topology evidence="2">Multi-pass membrane protein</topology>
    </subcellularLocation>
</comment>
<dbReference type="Proteomes" id="UP001244341">
    <property type="component" value="Chromosome 1b"/>
</dbReference>
<dbReference type="EMBL" id="CP126208">
    <property type="protein sequence ID" value="WIA09591.1"/>
    <property type="molecule type" value="Genomic_DNA"/>
</dbReference>
<dbReference type="PANTHER" id="PTHR12863:SF1">
    <property type="entry name" value="FATTY ACID 2-HYDROXYLASE"/>
    <property type="match status" value="1"/>
</dbReference>
<dbReference type="PANTHER" id="PTHR12863">
    <property type="entry name" value="FATTY ACID HYDROXYLASE"/>
    <property type="match status" value="1"/>
</dbReference>
<dbReference type="Pfam" id="PF04116">
    <property type="entry name" value="FA_hydroxylase"/>
    <property type="match status" value="1"/>
</dbReference>